<feature type="region of interest" description="Disordered" evidence="2">
    <location>
        <begin position="25"/>
        <end position="59"/>
    </location>
</feature>
<proteinExistence type="predicted"/>
<dbReference type="EMBL" id="JBBNAF010000003">
    <property type="protein sequence ID" value="KAK9161390.1"/>
    <property type="molecule type" value="Genomic_DNA"/>
</dbReference>
<feature type="region of interest" description="Disordered" evidence="2">
    <location>
        <begin position="79"/>
        <end position="100"/>
    </location>
</feature>
<dbReference type="AlphaFoldDB" id="A0AAP0L027"/>
<evidence type="ECO:0000256" key="1">
    <source>
        <dbReference type="SAM" id="Coils"/>
    </source>
</evidence>
<feature type="compositionally biased region" description="Gly residues" evidence="2">
    <location>
        <begin position="42"/>
        <end position="59"/>
    </location>
</feature>
<keyword evidence="4" id="KW-1185">Reference proteome</keyword>
<organism evidence="3 4">
    <name type="scientific">Stephania yunnanensis</name>
    <dbReference type="NCBI Taxonomy" id="152371"/>
    <lineage>
        <taxon>Eukaryota</taxon>
        <taxon>Viridiplantae</taxon>
        <taxon>Streptophyta</taxon>
        <taxon>Embryophyta</taxon>
        <taxon>Tracheophyta</taxon>
        <taxon>Spermatophyta</taxon>
        <taxon>Magnoliopsida</taxon>
        <taxon>Ranunculales</taxon>
        <taxon>Menispermaceae</taxon>
        <taxon>Menispermoideae</taxon>
        <taxon>Cissampelideae</taxon>
        <taxon>Stephania</taxon>
    </lineage>
</organism>
<evidence type="ECO:0000256" key="2">
    <source>
        <dbReference type="SAM" id="MobiDB-lite"/>
    </source>
</evidence>
<comment type="caution">
    <text evidence="3">The sequence shown here is derived from an EMBL/GenBank/DDBJ whole genome shotgun (WGS) entry which is preliminary data.</text>
</comment>
<protein>
    <submittedName>
        <fullName evidence="3">Uncharacterized protein</fullName>
    </submittedName>
</protein>
<keyword evidence="1" id="KW-0175">Coiled coil</keyword>
<evidence type="ECO:0000313" key="3">
    <source>
        <dbReference type="EMBL" id="KAK9161390.1"/>
    </source>
</evidence>
<sequence>MVRYEKKLMFYIKYNLVGAAVSGDGSGSGGGGSGERMAAAGSGSGGQARAGTTAGGSGNGGWRVAGAGAAFGKGGKLQGRGLRGGWGRDGKRGGEGGQTSTKCSGQCIVGDYLNELNMRIQSQEIEIEKLRLEHIKLVEENDGLHLEKQKLAEEASYAKVHAAALEGIKRGHSSARVFDHPSDCVIPCLGLLWMVVDCCGIVVEYGLLIASLDS</sequence>
<dbReference type="Proteomes" id="UP001420932">
    <property type="component" value="Unassembled WGS sequence"/>
</dbReference>
<feature type="compositionally biased region" description="Gly residues" evidence="2">
    <location>
        <begin position="25"/>
        <end position="34"/>
    </location>
</feature>
<name>A0AAP0L027_9MAGN</name>
<evidence type="ECO:0000313" key="4">
    <source>
        <dbReference type="Proteomes" id="UP001420932"/>
    </source>
</evidence>
<reference evidence="3 4" key="1">
    <citation type="submission" date="2024-01" db="EMBL/GenBank/DDBJ databases">
        <title>Genome assemblies of Stephania.</title>
        <authorList>
            <person name="Yang L."/>
        </authorList>
    </citation>
    <scope>NUCLEOTIDE SEQUENCE [LARGE SCALE GENOMIC DNA]</scope>
    <source>
        <strain evidence="3">YNDBR</strain>
        <tissue evidence="3">Leaf</tissue>
    </source>
</reference>
<feature type="coiled-coil region" evidence="1">
    <location>
        <begin position="113"/>
        <end position="140"/>
    </location>
</feature>
<gene>
    <name evidence="3" type="ORF">Syun_007731</name>
</gene>
<accession>A0AAP0L027</accession>